<sequence length="170" mass="18701">MPSPVPPVVPKRLSTFPTLWAFLFSRRRFADMATAHDLAIIIQPADQLARYKAGGWSTGTELEAMRQASLERLLRTRTQFWRSGLAIVGVFALLLILYSGLGRPVELEFPNDMGKVLAALGAIFATWGSVIQLTGVESWSGESADEKLRSMLFQAMFVLGGAFALIGVLW</sequence>
<keyword evidence="1" id="KW-0472">Membrane</keyword>
<evidence type="ECO:0000256" key="1">
    <source>
        <dbReference type="SAM" id="Phobius"/>
    </source>
</evidence>
<accession>A0A7X0PIU4</accession>
<dbReference type="RefSeq" id="WP_184862007.1">
    <property type="nucleotide sequence ID" value="NZ_JACHLK010000011.1"/>
</dbReference>
<feature type="transmembrane region" description="Helical" evidence="1">
    <location>
        <begin position="116"/>
        <end position="136"/>
    </location>
</feature>
<comment type="caution">
    <text evidence="2">The sequence shown here is derived from an EMBL/GenBank/DDBJ whole genome shotgun (WGS) entry which is preliminary data.</text>
</comment>
<dbReference type="Proteomes" id="UP000575083">
    <property type="component" value="Unassembled WGS sequence"/>
</dbReference>
<organism evidence="2 3">
    <name type="scientific">Acidovorax soli</name>
    <dbReference type="NCBI Taxonomy" id="592050"/>
    <lineage>
        <taxon>Bacteria</taxon>
        <taxon>Pseudomonadati</taxon>
        <taxon>Pseudomonadota</taxon>
        <taxon>Betaproteobacteria</taxon>
        <taxon>Burkholderiales</taxon>
        <taxon>Comamonadaceae</taxon>
        <taxon>Acidovorax</taxon>
    </lineage>
</organism>
<dbReference type="AlphaFoldDB" id="A0A7X0PIU4"/>
<feature type="transmembrane region" description="Helical" evidence="1">
    <location>
        <begin position="148"/>
        <end position="169"/>
    </location>
</feature>
<evidence type="ECO:0000313" key="2">
    <source>
        <dbReference type="EMBL" id="MBB6562221.1"/>
    </source>
</evidence>
<protein>
    <submittedName>
        <fullName evidence="2">Uncharacterized protein</fullName>
    </submittedName>
</protein>
<gene>
    <name evidence="2" type="ORF">HNP48_004930</name>
</gene>
<feature type="transmembrane region" description="Helical" evidence="1">
    <location>
        <begin position="80"/>
        <end position="101"/>
    </location>
</feature>
<evidence type="ECO:0000313" key="3">
    <source>
        <dbReference type="Proteomes" id="UP000575083"/>
    </source>
</evidence>
<keyword evidence="1" id="KW-1133">Transmembrane helix</keyword>
<proteinExistence type="predicted"/>
<keyword evidence="3" id="KW-1185">Reference proteome</keyword>
<dbReference type="EMBL" id="JACHLK010000011">
    <property type="protein sequence ID" value="MBB6562221.1"/>
    <property type="molecule type" value="Genomic_DNA"/>
</dbReference>
<keyword evidence="1" id="KW-0812">Transmembrane</keyword>
<name>A0A7X0PIU4_9BURK</name>
<reference evidence="2 3" key="1">
    <citation type="submission" date="2020-08" db="EMBL/GenBank/DDBJ databases">
        <title>Functional genomics of gut bacteria from endangered species of beetles.</title>
        <authorList>
            <person name="Carlos-Shanley C."/>
        </authorList>
    </citation>
    <scope>NUCLEOTIDE SEQUENCE [LARGE SCALE GENOMIC DNA]</scope>
    <source>
        <strain evidence="2 3">S00198</strain>
    </source>
</reference>